<dbReference type="AlphaFoldDB" id="A0A3M2HXV3"/>
<name>A0A3M2HXV3_9GAMM</name>
<dbReference type="Proteomes" id="UP000275012">
    <property type="component" value="Unassembled WGS sequence"/>
</dbReference>
<gene>
    <name evidence="5" type="ORF">EBB59_08650</name>
</gene>
<dbReference type="InterPro" id="IPR009050">
    <property type="entry name" value="Globin-like_sf"/>
</dbReference>
<dbReference type="Pfam" id="PF01152">
    <property type="entry name" value="Bac_globin"/>
    <property type="match status" value="1"/>
</dbReference>
<protein>
    <submittedName>
        <fullName evidence="5">Group III truncated hemoglobin</fullName>
    </submittedName>
</protein>
<evidence type="ECO:0000256" key="4">
    <source>
        <dbReference type="ARBA" id="ARBA00023004"/>
    </source>
</evidence>
<sequence>MNESNDETGLSREDVVRLVDAFYDKVQADAILGPIFNPVVHDWPAHKATLVRFWSSVALGSREYRGNPMAAHRPHPIVDDHFGHWLALWLATAREQLGEDKAQVMYVYAQRIAQSLRYGLGMDRTRPLPTGAGEGRE</sequence>
<evidence type="ECO:0000313" key="6">
    <source>
        <dbReference type="Proteomes" id="UP000275012"/>
    </source>
</evidence>
<dbReference type="GO" id="GO:0020037">
    <property type="term" value="F:heme binding"/>
    <property type="evidence" value="ECO:0007669"/>
    <property type="project" value="InterPro"/>
</dbReference>
<keyword evidence="1" id="KW-0813">Transport</keyword>
<comment type="caution">
    <text evidence="5">The sequence shown here is derived from an EMBL/GenBank/DDBJ whole genome shotgun (WGS) entry which is preliminary data.</text>
</comment>
<keyword evidence="6" id="KW-1185">Reference proteome</keyword>
<dbReference type="InterPro" id="IPR012292">
    <property type="entry name" value="Globin/Proto"/>
</dbReference>
<evidence type="ECO:0000256" key="2">
    <source>
        <dbReference type="ARBA" id="ARBA00022617"/>
    </source>
</evidence>
<reference evidence="5 6" key="1">
    <citation type="submission" date="2018-10" db="EMBL/GenBank/DDBJ databases">
        <title>Proposal of Lysobacter pythonis sp. nov. isolated from royal pythons (Python regius).</title>
        <authorList>
            <person name="Hans-Juergen B."/>
            <person name="Huptas C."/>
            <person name="Sandra B."/>
            <person name="Igor L."/>
            <person name="Joachim S."/>
            <person name="Siegfried S."/>
            <person name="Mareike W."/>
            <person name="Peter K."/>
        </authorList>
    </citation>
    <scope>NUCLEOTIDE SEQUENCE [LARGE SCALE GENOMIC DNA]</scope>
    <source>
        <strain evidence="5 6">4284/11</strain>
    </source>
</reference>
<dbReference type="Gene3D" id="1.10.490.10">
    <property type="entry name" value="Globins"/>
    <property type="match status" value="1"/>
</dbReference>
<keyword evidence="2" id="KW-0349">Heme</keyword>
<dbReference type="InterPro" id="IPR001486">
    <property type="entry name" value="Hemoglobin_trunc"/>
</dbReference>
<evidence type="ECO:0000313" key="5">
    <source>
        <dbReference type="EMBL" id="RMH91007.1"/>
    </source>
</evidence>
<keyword evidence="4" id="KW-0408">Iron</keyword>
<dbReference type="OrthoDB" id="25954at2"/>
<proteinExistence type="predicted"/>
<dbReference type="GO" id="GO:0046872">
    <property type="term" value="F:metal ion binding"/>
    <property type="evidence" value="ECO:0007669"/>
    <property type="project" value="UniProtKB-KW"/>
</dbReference>
<keyword evidence="3" id="KW-0479">Metal-binding</keyword>
<dbReference type="GO" id="GO:0019825">
    <property type="term" value="F:oxygen binding"/>
    <property type="evidence" value="ECO:0007669"/>
    <property type="project" value="InterPro"/>
</dbReference>
<organism evidence="5 6">
    <name type="scientific">Solilutibacter pythonis</name>
    <dbReference type="NCBI Taxonomy" id="2483112"/>
    <lineage>
        <taxon>Bacteria</taxon>
        <taxon>Pseudomonadati</taxon>
        <taxon>Pseudomonadota</taxon>
        <taxon>Gammaproteobacteria</taxon>
        <taxon>Lysobacterales</taxon>
        <taxon>Lysobacteraceae</taxon>
        <taxon>Solilutibacter</taxon>
    </lineage>
</organism>
<evidence type="ECO:0000256" key="3">
    <source>
        <dbReference type="ARBA" id="ARBA00022723"/>
    </source>
</evidence>
<dbReference type="CDD" id="cd08916">
    <property type="entry name" value="TrHb3_P"/>
    <property type="match status" value="1"/>
</dbReference>
<dbReference type="RefSeq" id="WP_122101759.1">
    <property type="nucleotide sequence ID" value="NZ_RFLY01000011.1"/>
</dbReference>
<accession>A0A3M2HXV3</accession>
<dbReference type="SUPFAM" id="SSF46458">
    <property type="entry name" value="Globin-like"/>
    <property type="match status" value="1"/>
</dbReference>
<dbReference type="EMBL" id="RFLY01000011">
    <property type="protein sequence ID" value="RMH91007.1"/>
    <property type="molecule type" value="Genomic_DNA"/>
</dbReference>
<evidence type="ECO:0000256" key="1">
    <source>
        <dbReference type="ARBA" id="ARBA00022448"/>
    </source>
</evidence>